<evidence type="ECO:0000259" key="1">
    <source>
        <dbReference type="Pfam" id="PF13961"/>
    </source>
</evidence>
<gene>
    <name evidence="2" type="ORF">M513_14434</name>
</gene>
<evidence type="ECO:0000313" key="3">
    <source>
        <dbReference type="Proteomes" id="UP000030764"/>
    </source>
</evidence>
<dbReference type="InterPro" id="IPR025314">
    <property type="entry name" value="DUF4219"/>
</dbReference>
<sequence>DPERTIGQSGSPTQYPCIEKLNGSNYASWSFQMKLVLMECDLWTAVQP</sequence>
<keyword evidence="3" id="KW-1185">Reference proteome</keyword>
<feature type="domain" description="DUF4219" evidence="1">
    <location>
        <begin position="21"/>
        <end position="46"/>
    </location>
</feature>
<feature type="non-terminal residue" evidence="2">
    <location>
        <position position="1"/>
    </location>
</feature>
<proteinExistence type="predicted"/>
<dbReference type="Pfam" id="PF13961">
    <property type="entry name" value="DUF4219"/>
    <property type="match status" value="1"/>
</dbReference>
<reference evidence="2 3" key="1">
    <citation type="journal article" date="2014" name="Nat. Genet.">
        <title>Genome and transcriptome of the porcine whipworm Trichuris suis.</title>
        <authorList>
            <person name="Jex A.R."/>
            <person name="Nejsum P."/>
            <person name="Schwarz E.M."/>
            <person name="Hu L."/>
            <person name="Young N.D."/>
            <person name="Hall R.S."/>
            <person name="Korhonen P.K."/>
            <person name="Liao S."/>
            <person name="Thamsborg S."/>
            <person name="Xia J."/>
            <person name="Xu P."/>
            <person name="Wang S."/>
            <person name="Scheerlinck J.P."/>
            <person name="Hofmann A."/>
            <person name="Sternberg P.W."/>
            <person name="Wang J."/>
            <person name="Gasser R.B."/>
        </authorList>
    </citation>
    <scope>NUCLEOTIDE SEQUENCE [LARGE SCALE GENOMIC DNA]</scope>
    <source>
        <strain evidence="2">DCEP-RM93M</strain>
    </source>
</reference>
<feature type="non-terminal residue" evidence="2">
    <location>
        <position position="48"/>
    </location>
</feature>
<protein>
    <recommendedName>
        <fullName evidence="1">DUF4219 domain-containing protein</fullName>
    </recommendedName>
</protein>
<evidence type="ECO:0000313" key="2">
    <source>
        <dbReference type="EMBL" id="KFD44689.1"/>
    </source>
</evidence>
<organism evidence="2 3">
    <name type="scientific">Trichuris suis</name>
    <name type="common">pig whipworm</name>
    <dbReference type="NCBI Taxonomy" id="68888"/>
    <lineage>
        <taxon>Eukaryota</taxon>
        <taxon>Metazoa</taxon>
        <taxon>Ecdysozoa</taxon>
        <taxon>Nematoda</taxon>
        <taxon>Enoplea</taxon>
        <taxon>Dorylaimia</taxon>
        <taxon>Trichinellida</taxon>
        <taxon>Trichuridae</taxon>
        <taxon>Trichuris</taxon>
    </lineage>
</organism>
<dbReference type="Proteomes" id="UP000030764">
    <property type="component" value="Unassembled WGS sequence"/>
</dbReference>
<dbReference type="AlphaFoldDB" id="A0A085LI93"/>
<dbReference type="EMBL" id="KL366627">
    <property type="protein sequence ID" value="KFD44689.1"/>
    <property type="molecule type" value="Genomic_DNA"/>
</dbReference>
<accession>A0A085LI93</accession>
<name>A0A085LI93_9BILA</name>